<evidence type="ECO:0000313" key="2">
    <source>
        <dbReference type="Proteomes" id="UP000540412"/>
    </source>
</evidence>
<evidence type="ECO:0000313" key="1">
    <source>
        <dbReference type="EMBL" id="MBB5916517.1"/>
    </source>
</evidence>
<comment type="caution">
    <text evidence="1">The sequence shown here is derived from an EMBL/GenBank/DDBJ whole genome shotgun (WGS) entry which is preliminary data.</text>
</comment>
<accession>A0A7W9UKP3</accession>
<sequence length="110" mass="11680">MDDAVLPSPDGPDGRATAPAFEETFDADHFADAGDRLVRHLFDVGLRLHTVRDALDRPLGETDGASAAVGAVLDDLDVVIRDAGLVMLALNGNRLAATTADPGDRRTRHH</sequence>
<dbReference type="EMBL" id="JACHIT010000002">
    <property type="protein sequence ID" value="MBB5916517.1"/>
    <property type="molecule type" value="Genomic_DNA"/>
</dbReference>
<dbReference type="Proteomes" id="UP000540412">
    <property type="component" value="Unassembled WGS sequence"/>
</dbReference>
<gene>
    <name evidence="1" type="ORF">BJY24_005429</name>
</gene>
<organism evidence="1 2">
    <name type="scientific">Nocardia transvalensis</name>
    <dbReference type="NCBI Taxonomy" id="37333"/>
    <lineage>
        <taxon>Bacteria</taxon>
        <taxon>Bacillati</taxon>
        <taxon>Actinomycetota</taxon>
        <taxon>Actinomycetes</taxon>
        <taxon>Mycobacteriales</taxon>
        <taxon>Nocardiaceae</taxon>
        <taxon>Nocardia</taxon>
    </lineage>
</organism>
<reference evidence="1 2" key="1">
    <citation type="submission" date="2020-08" db="EMBL/GenBank/DDBJ databases">
        <title>Sequencing the genomes of 1000 actinobacteria strains.</title>
        <authorList>
            <person name="Klenk H.-P."/>
        </authorList>
    </citation>
    <scope>NUCLEOTIDE SEQUENCE [LARGE SCALE GENOMIC DNA]</scope>
    <source>
        <strain evidence="1 2">DSM 43582</strain>
    </source>
</reference>
<dbReference type="RefSeq" id="WP_040754324.1">
    <property type="nucleotide sequence ID" value="NZ_JACHIT010000002.1"/>
</dbReference>
<protein>
    <submittedName>
        <fullName evidence="1">Uncharacterized protein</fullName>
    </submittedName>
</protein>
<keyword evidence="2" id="KW-1185">Reference proteome</keyword>
<proteinExistence type="predicted"/>
<dbReference type="AlphaFoldDB" id="A0A7W9UKP3"/>
<name>A0A7W9UKP3_9NOCA</name>